<dbReference type="Pfam" id="PF13489">
    <property type="entry name" value="Methyltransf_23"/>
    <property type="match status" value="1"/>
</dbReference>
<keyword evidence="3" id="KW-1185">Reference proteome</keyword>
<proteinExistence type="inferred from homology"/>
<organism evidence="2 3">
    <name type="scientific">Colletotrichum spinosum</name>
    <dbReference type="NCBI Taxonomy" id="1347390"/>
    <lineage>
        <taxon>Eukaryota</taxon>
        <taxon>Fungi</taxon>
        <taxon>Dikarya</taxon>
        <taxon>Ascomycota</taxon>
        <taxon>Pezizomycotina</taxon>
        <taxon>Sordariomycetes</taxon>
        <taxon>Hypocreomycetidae</taxon>
        <taxon>Glomerellales</taxon>
        <taxon>Glomerellaceae</taxon>
        <taxon>Colletotrichum</taxon>
        <taxon>Colletotrichum orbiculare species complex</taxon>
    </lineage>
</organism>
<dbReference type="InterPro" id="IPR029063">
    <property type="entry name" value="SAM-dependent_MTases_sf"/>
</dbReference>
<comment type="caution">
    <text evidence="2">The sequence shown here is derived from an EMBL/GenBank/DDBJ whole genome shotgun (WGS) entry which is preliminary data.</text>
</comment>
<evidence type="ECO:0000313" key="2">
    <source>
        <dbReference type="EMBL" id="TDZ30905.1"/>
    </source>
</evidence>
<dbReference type="CDD" id="cd02440">
    <property type="entry name" value="AdoMet_MTases"/>
    <property type="match status" value="1"/>
</dbReference>
<name>A0A4R8Q6V5_9PEZI</name>
<protein>
    <submittedName>
        <fullName evidence="2">Secondary metabolism regulator LAE1</fullName>
    </submittedName>
</protein>
<accession>A0A4R8Q6V5</accession>
<dbReference type="PANTHER" id="PTHR43591">
    <property type="entry name" value="METHYLTRANSFERASE"/>
    <property type="match status" value="1"/>
</dbReference>
<dbReference type="AlphaFoldDB" id="A0A4R8Q6V5"/>
<dbReference type="Gene3D" id="3.40.50.150">
    <property type="entry name" value="Vaccinia Virus protein VP39"/>
    <property type="match status" value="1"/>
</dbReference>
<evidence type="ECO:0000313" key="3">
    <source>
        <dbReference type="Proteomes" id="UP000295083"/>
    </source>
</evidence>
<reference evidence="2 3" key="1">
    <citation type="submission" date="2018-11" db="EMBL/GenBank/DDBJ databases">
        <title>Genome sequence and assembly of Colletotrichum spinosum.</title>
        <authorList>
            <person name="Gan P."/>
            <person name="Shirasu K."/>
        </authorList>
    </citation>
    <scope>NUCLEOTIDE SEQUENCE [LARGE SCALE GENOMIC DNA]</scope>
    <source>
        <strain evidence="2 3">CBS 515.97</strain>
    </source>
</reference>
<evidence type="ECO:0000256" key="1">
    <source>
        <dbReference type="ARBA" id="ARBA00038158"/>
    </source>
</evidence>
<dbReference type="Proteomes" id="UP000295083">
    <property type="component" value="Unassembled WGS sequence"/>
</dbReference>
<dbReference type="PANTHER" id="PTHR43591:SF31">
    <property type="entry name" value="LAEA-LIKE, PUTATIVE (AFU_ORTHOLOGUE AFUA_8G01930)-RELATED"/>
    <property type="match status" value="1"/>
</dbReference>
<gene>
    <name evidence="2" type="ORF">C8035_v002018</name>
</gene>
<dbReference type="EMBL" id="QAPG01000115">
    <property type="protein sequence ID" value="TDZ30905.1"/>
    <property type="molecule type" value="Genomic_DNA"/>
</dbReference>
<sequence>MSTEQPTSPAPASEDEVHIVAEEAPEVTDDAASDVATSLASSNTSITASVYNYRLENGRTYHAYKDGKYNLPNDETENDRLDLQHNLFLMTFNNRLGNAPPNDKDAKVGRVLDVGTGTGIWACEFGEEHPEAEVLGFDLSATFPTFAPPNVSFEVDDLEETWTYSRKFDYIHSRMLNGCIADWDVYAKKCFDNLNPGGWVEFNETSLMPRSDDGTLKEDATILKIAQLIKEASVKFGRPAGDMSDVKDVLTRAGFVDVQVRQLKWPINTWPKEQRYKELGAWAHDNIVTGWDGLCMAILTRGHEWTREEVLLANMECRKEFKDRRIHAYWPVYSAFGRKPTESEVKAAAEPPSEA</sequence>
<dbReference type="SUPFAM" id="SSF53335">
    <property type="entry name" value="S-adenosyl-L-methionine-dependent methyltransferases"/>
    <property type="match status" value="1"/>
</dbReference>
<comment type="similarity">
    <text evidence="1">Belongs to the methyltransferase superfamily. LaeA methyltransferase family.</text>
</comment>
<dbReference type="GO" id="GO:0008168">
    <property type="term" value="F:methyltransferase activity"/>
    <property type="evidence" value="ECO:0007669"/>
    <property type="project" value="TreeGrafter"/>
</dbReference>